<dbReference type="Proteomes" id="UP000299102">
    <property type="component" value="Unassembled WGS sequence"/>
</dbReference>
<comment type="caution">
    <text evidence="1">The sequence shown here is derived from an EMBL/GenBank/DDBJ whole genome shotgun (WGS) entry which is preliminary data.</text>
</comment>
<accession>A0A4C1W5H2</accession>
<evidence type="ECO:0000313" key="1">
    <source>
        <dbReference type="EMBL" id="GBP46578.1"/>
    </source>
</evidence>
<dbReference type="EMBL" id="BGZK01000486">
    <property type="protein sequence ID" value="GBP46578.1"/>
    <property type="molecule type" value="Genomic_DNA"/>
</dbReference>
<dbReference type="AlphaFoldDB" id="A0A4C1W5H2"/>
<organism evidence="1 2">
    <name type="scientific">Eumeta variegata</name>
    <name type="common">Bagworm moth</name>
    <name type="synonym">Eumeta japonica</name>
    <dbReference type="NCBI Taxonomy" id="151549"/>
    <lineage>
        <taxon>Eukaryota</taxon>
        <taxon>Metazoa</taxon>
        <taxon>Ecdysozoa</taxon>
        <taxon>Arthropoda</taxon>
        <taxon>Hexapoda</taxon>
        <taxon>Insecta</taxon>
        <taxon>Pterygota</taxon>
        <taxon>Neoptera</taxon>
        <taxon>Endopterygota</taxon>
        <taxon>Lepidoptera</taxon>
        <taxon>Glossata</taxon>
        <taxon>Ditrysia</taxon>
        <taxon>Tineoidea</taxon>
        <taxon>Psychidae</taxon>
        <taxon>Oiketicinae</taxon>
        <taxon>Eumeta</taxon>
    </lineage>
</organism>
<gene>
    <name evidence="1" type="ORF">EVAR_21734_1</name>
</gene>
<sequence length="114" mass="12554">MLNPGLGSLTRRLNAVNMLRHYFSTYSPNEARSGRCHAIGAFSALYGISLHAPLHTRRCQLQVFAHLPDNGETLRVAVLFPARPPGARGRGARRAPASAGFLDFVSMFNVHRKL</sequence>
<keyword evidence="2" id="KW-1185">Reference proteome</keyword>
<evidence type="ECO:0000313" key="2">
    <source>
        <dbReference type="Proteomes" id="UP000299102"/>
    </source>
</evidence>
<name>A0A4C1W5H2_EUMVA</name>
<reference evidence="1 2" key="1">
    <citation type="journal article" date="2019" name="Commun. Biol.">
        <title>The bagworm genome reveals a unique fibroin gene that provides high tensile strength.</title>
        <authorList>
            <person name="Kono N."/>
            <person name="Nakamura H."/>
            <person name="Ohtoshi R."/>
            <person name="Tomita M."/>
            <person name="Numata K."/>
            <person name="Arakawa K."/>
        </authorList>
    </citation>
    <scope>NUCLEOTIDE SEQUENCE [LARGE SCALE GENOMIC DNA]</scope>
</reference>
<proteinExistence type="predicted"/>
<protein>
    <submittedName>
        <fullName evidence="1">Uncharacterized protein</fullName>
    </submittedName>
</protein>